<feature type="transmembrane region" description="Helical" evidence="2">
    <location>
        <begin position="157"/>
        <end position="179"/>
    </location>
</feature>
<feature type="transmembrane region" description="Helical" evidence="2">
    <location>
        <begin position="48"/>
        <end position="70"/>
    </location>
</feature>
<keyword evidence="2" id="KW-0472">Membrane</keyword>
<comment type="caution">
    <text evidence="3">The sequence shown here is derived from an EMBL/GenBank/DDBJ whole genome shotgun (WGS) entry which is preliminary data.</text>
</comment>
<accession>A0A2R5G413</accession>
<dbReference type="AlphaFoldDB" id="A0A2R5G413"/>
<dbReference type="InterPro" id="IPR002528">
    <property type="entry name" value="MATE_fam"/>
</dbReference>
<evidence type="ECO:0000256" key="1">
    <source>
        <dbReference type="ARBA" id="ARBA00010199"/>
    </source>
</evidence>
<feature type="transmembrane region" description="Helical" evidence="2">
    <location>
        <begin position="90"/>
        <end position="109"/>
    </location>
</feature>
<evidence type="ECO:0008006" key="5">
    <source>
        <dbReference type="Google" id="ProtNLM"/>
    </source>
</evidence>
<name>A0A2R5G413_9STRA</name>
<dbReference type="GO" id="GO:0015297">
    <property type="term" value="F:antiporter activity"/>
    <property type="evidence" value="ECO:0007669"/>
    <property type="project" value="InterPro"/>
</dbReference>
<dbReference type="GO" id="GO:0042910">
    <property type="term" value="F:xenobiotic transmembrane transporter activity"/>
    <property type="evidence" value="ECO:0007669"/>
    <property type="project" value="InterPro"/>
</dbReference>
<dbReference type="InParanoid" id="A0A2R5G413"/>
<dbReference type="Proteomes" id="UP000241890">
    <property type="component" value="Unassembled WGS sequence"/>
</dbReference>
<keyword evidence="2" id="KW-1133">Transmembrane helix</keyword>
<keyword evidence="4" id="KW-1185">Reference proteome</keyword>
<feature type="transmembrane region" description="Helical" evidence="2">
    <location>
        <begin position="129"/>
        <end position="150"/>
    </location>
</feature>
<proteinExistence type="inferred from homology"/>
<protein>
    <recommendedName>
        <fullName evidence="5">Protein RFT1 homolog</fullName>
    </recommendedName>
</protein>
<dbReference type="EMBL" id="BEYU01000012">
    <property type="protein sequence ID" value="GBG25295.1"/>
    <property type="molecule type" value="Genomic_DNA"/>
</dbReference>
<sequence length="532" mass="57631">MVKMNSHRRLALYASLIVIGYAAGYGLDMLSSVLMSQDAAATLASYALVRQTGTLAVSLFRFIASAGRAIVARKDAAKHYEPLPTIVRQILLFSAATSVLGCVVILVARDELLAGVNTEGEELVPESESALIIFSVGAIFSGIYASLYAVLIGLFQFGFLLTLGISSGITFSFLSLFLFLHTDLGINAFSIAYFAYNILCVALSLFFIYGWPSNRARYNFRLFGASSASAPSVREWISEFRKSISWLWGQSATYVIKNFIAIYLVTRSSPTKGSLYALLMSFTGITSLVADGAGYVTTITAPRLIGVGDVSGNKNYASFFTLSNFFLRFNGLWSICTCVALIVLGKSLVLSSSSMADDGSSVYEDLISTQLFVLVGFHQIVVSLSVTLEALLVGAHDFRFVGQESLVAFLVGFLPVILAAAYTDGPVEMFLAAETLFYGIRMILTLARWLVVIKPQLQSALLTEQQTQSARQALEDDPQPSRCSCCHLFVSVLCCGQAFDAVKLVIDDLAKSIDRTPPRAVDPELVAESDAK</sequence>
<feature type="transmembrane region" description="Helical" evidence="2">
    <location>
        <begin position="405"/>
        <end position="423"/>
    </location>
</feature>
<keyword evidence="2" id="KW-0812">Transmembrane</keyword>
<gene>
    <name evidence="3" type="ORF">FCC1311_015122</name>
</gene>
<dbReference type="GO" id="GO:0016020">
    <property type="term" value="C:membrane"/>
    <property type="evidence" value="ECO:0007669"/>
    <property type="project" value="InterPro"/>
</dbReference>
<feature type="transmembrane region" description="Helical" evidence="2">
    <location>
        <begin position="191"/>
        <end position="211"/>
    </location>
</feature>
<comment type="similarity">
    <text evidence="1">Belongs to the multi antimicrobial extrusion (MATE) (TC 2.A.66.1) family.</text>
</comment>
<reference evidence="3 4" key="1">
    <citation type="submission" date="2017-12" db="EMBL/GenBank/DDBJ databases">
        <title>Sequencing, de novo assembly and annotation of complete genome of a new Thraustochytrid species, strain FCC1311.</title>
        <authorList>
            <person name="Sedici K."/>
            <person name="Godart F."/>
            <person name="Aiese Cigliano R."/>
            <person name="Sanseverino W."/>
            <person name="Barakat M."/>
            <person name="Ortet P."/>
            <person name="Marechal E."/>
            <person name="Cagnac O."/>
            <person name="Amato A."/>
        </authorList>
    </citation>
    <scope>NUCLEOTIDE SEQUENCE [LARGE SCALE GENOMIC DNA]</scope>
</reference>
<evidence type="ECO:0000256" key="2">
    <source>
        <dbReference type="SAM" id="Phobius"/>
    </source>
</evidence>
<dbReference type="Pfam" id="PF01554">
    <property type="entry name" value="MatE"/>
    <property type="match status" value="1"/>
</dbReference>
<evidence type="ECO:0000313" key="3">
    <source>
        <dbReference type="EMBL" id="GBG25295.1"/>
    </source>
</evidence>
<feature type="transmembrane region" description="Helical" evidence="2">
    <location>
        <begin position="332"/>
        <end position="351"/>
    </location>
</feature>
<evidence type="ECO:0000313" key="4">
    <source>
        <dbReference type="Proteomes" id="UP000241890"/>
    </source>
</evidence>
<feature type="transmembrane region" description="Helical" evidence="2">
    <location>
        <begin position="371"/>
        <end position="393"/>
    </location>
</feature>
<organism evidence="3 4">
    <name type="scientific">Hondaea fermentalgiana</name>
    <dbReference type="NCBI Taxonomy" id="2315210"/>
    <lineage>
        <taxon>Eukaryota</taxon>
        <taxon>Sar</taxon>
        <taxon>Stramenopiles</taxon>
        <taxon>Bigyra</taxon>
        <taxon>Labyrinthulomycetes</taxon>
        <taxon>Thraustochytrida</taxon>
        <taxon>Thraustochytriidae</taxon>
        <taxon>Hondaea</taxon>
    </lineage>
</organism>
<feature type="transmembrane region" description="Helical" evidence="2">
    <location>
        <begin position="429"/>
        <end position="451"/>
    </location>
</feature>